<name>A0A2K3KQW0_TRIPR</name>
<reference evidence="1 2" key="1">
    <citation type="journal article" date="2014" name="Am. J. Bot.">
        <title>Genome assembly and annotation for red clover (Trifolium pratense; Fabaceae).</title>
        <authorList>
            <person name="Istvanek J."/>
            <person name="Jaros M."/>
            <person name="Krenek A."/>
            <person name="Repkova J."/>
        </authorList>
    </citation>
    <scope>NUCLEOTIDE SEQUENCE [LARGE SCALE GENOMIC DNA]</scope>
    <source>
        <strain evidence="2">cv. Tatra</strain>
        <tissue evidence="1">Young leaves</tissue>
    </source>
</reference>
<evidence type="ECO:0000313" key="2">
    <source>
        <dbReference type="Proteomes" id="UP000236291"/>
    </source>
</evidence>
<dbReference type="EMBL" id="ASHM01106048">
    <property type="protein sequence ID" value="PNX68643.1"/>
    <property type="molecule type" value="Genomic_DNA"/>
</dbReference>
<proteinExistence type="predicted"/>
<accession>A0A2K3KQW0</accession>
<reference evidence="1 2" key="2">
    <citation type="journal article" date="2017" name="Front. Plant Sci.">
        <title>Gene Classification and Mining of Molecular Markers Useful in Red Clover (Trifolium pratense) Breeding.</title>
        <authorList>
            <person name="Istvanek J."/>
            <person name="Dluhosova J."/>
            <person name="Dluhos P."/>
            <person name="Patkova L."/>
            <person name="Nedelnik J."/>
            <person name="Repkova J."/>
        </authorList>
    </citation>
    <scope>NUCLEOTIDE SEQUENCE [LARGE SCALE GENOMIC DNA]</scope>
    <source>
        <strain evidence="2">cv. Tatra</strain>
        <tissue evidence="1">Young leaves</tissue>
    </source>
</reference>
<gene>
    <name evidence="1" type="ORF">L195_g056281</name>
</gene>
<dbReference type="AlphaFoldDB" id="A0A2K3KQW0"/>
<feature type="non-terminal residue" evidence="1">
    <location>
        <position position="1"/>
    </location>
</feature>
<evidence type="ECO:0000313" key="1">
    <source>
        <dbReference type="EMBL" id="PNX68643.1"/>
    </source>
</evidence>
<dbReference type="Proteomes" id="UP000236291">
    <property type="component" value="Unassembled WGS sequence"/>
</dbReference>
<comment type="caution">
    <text evidence="1">The sequence shown here is derived from an EMBL/GenBank/DDBJ whole genome shotgun (WGS) entry which is preliminary data.</text>
</comment>
<organism evidence="1 2">
    <name type="scientific">Trifolium pratense</name>
    <name type="common">Red clover</name>
    <dbReference type="NCBI Taxonomy" id="57577"/>
    <lineage>
        <taxon>Eukaryota</taxon>
        <taxon>Viridiplantae</taxon>
        <taxon>Streptophyta</taxon>
        <taxon>Embryophyta</taxon>
        <taxon>Tracheophyta</taxon>
        <taxon>Spermatophyta</taxon>
        <taxon>Magnoliopsida</taxon>
        <taxon>eudicotyledons</taxon>
        <taxon>Gunneridae</taxon>
        <taxon>Pentapetalae</taxon>
        <taxon>rosids</taxon>
        <taxon>fabids</taxon>
        <taxon>Fabales</taxon>
        <taxon>Fabaceae</taxon>
        <taxon>Papilionoideae</taxon>
        <taxon>50 kb inversion clade</taxon>
        <taxon>NPAAA clade</taxon>
        <taxon>Hologalegina</taxon>
        <taxon>IRL clade</taxon>
        <taxon>Trifolieae</taxon>
        <taxon>Trifolium</taxon>
    </lineage>
</organism>
<sequence>EPKECELLASTNELFPAFFQCQRNILEPFFGYISKCDEASSFFPCDMQLFSRLKDTSEIGLVWE</sequence>
<protein>
    <submittedName>
        <fullName evidence="1">Uncharacterized protein</fullName>
    </submittedName>
</protein>